<dbReference type="EC" id="3.6.3.34" evidence="6"/>
<dbReference type="Gene3D" id="3.40.50.300">
    <property type="entry name" value="P-loop containing nucleotide triphosphate hydrolases"/>
    <property type="match status" value="1"/>
</dbReference>
<keyword evidence="1" id="KW-0813">Transport</keyword>
<comment type="function">
    <text evidence="5">Part of the ABC transporter complex HmuTUV involved in hemin import. Responsible for energy coupling to the transport system.</text>
</comment>
<evidence type="ECO:0000313" key="7">
    <source>
        <dbReference type="Proteomes" id="UP000254920"/>
    </source>
</evidence>
<dbReference type="OrthoDB" id="5515229at2"/>
<evidence type="ECO:0000256" key="2">
    <source>
        <dbReference type="ARBA" id="ARBA00022741"/>
    </source>
</evidence>
<dbReference type="PROSITE" id="PS50893">
    <property type="entry name" value="ABC_TRANSPORTER_2"/>
    <property type="match status" value="1"/>
</dbReference>
<dbReference type="Pfam" id="PF00005">
    <property type="entry name" value="ABC_tran"/>
    <property type="match status" value="1"/>
</dbReference>
<accession>A0A381DKE1</accession>
<evidence type="ECO:0000313" key="6">
    <source>
        <dbReference type="EMBL" id="SUX11070.1"/>
    </source>
</evidence>
<protein>
    <submittedName>
        <fullName evidence="6">Ferrichrome transport ATP-binding protein FhuC</fullName>
        <ecNumber evidence="6">3.6.3.34</ecNumber>
    </submittedName>
</protein>
<evidence type="ECO:0000256" key="5">
    <source>
        <dbReference type="ARBA" id="ARBA00037066"/>
    </source>
</evidence>
<dbReference type="GO" id="GO:0016887">
    <property type="term" value="F:ATP hydrolysis activity"/>
    <property type="evidence" value="ECO:0007669"/>
    <property type="project" value="InterPro"/>
</dbReference>
<dbReference type="InterPro" id="IPR027417">
    <property type="entry name" value="P-loop_NTPase"/>
</dbReference>
<keyword evidence="6" id="KW-0378">Hydrolase</keyword>
<name>A0A381DKE1_9BACT</name>
<dbReference type="GeneID" id="93089939"/>
<gene>
    <name evidence="6" type="primary">fhuC</name>
    <name evidence="6" type="ORF">NCTC12475_01285</name>
</gene>
<sequence>MSLDIKNLSFKFDKFEILKDINLNIKKSKFVGILGPNGCGKSTLLKNILKIYEPNSGIISFENKKMSDYTLKELSKLIGFVPQKSALSMPLCVKDVVLMGRYSHLKSSFNGYEKSDYLAVDEILEKLDLIHFKNRVALSLSGGEFQRVILARALVGEPKILLLDEPTSALDLNFSVSMLKICKNLVADLGILGIIVIHDLNLASQICDEIFMLKDGVIAYKGTPKELFKKEILKEIYDLECEILEFNNRAVVVTI</sequence>
<dbReference type="InterPro" id="IPR003593">
    <property type="entry name" value="AAA+_ATPase"/>
</dbReference>
<dbReference type="AlphaFoldDB" id="A0A381DKE1"/>
<evidence type="ECO:0000256" key="1">
    <source>
        <dbReference type="ARBA" id="ARBA00022448"/>
    </source>
</evidence>
<dbReference type="EMBL" id="UFVD01000001">
    <property type="protein sequence ID" value="SUX11070.1"/>
    <property type="molecule type" value="Genomic_DNA"/>
</dbReference>
<dbReference type="GO" id="GO:0005524">
    <property type="term" value="F:ATP binding"/>
    <property type="evidence" value="ECO:0007669"/>
    <property type="project" value="UniProtKB-KW"/>
</dbReference>
<keyword evidence="4" id="KW-1278">Translocase</keyword>
<dbReference type="SMART" id="SM00382">
    <property type="entry name" value="AAA"/>
    <property type="match status" value="1"/>
</dbReference>
<organism evidence="6 7">
    <name type="scientific">Campylobacter sputorum subsp. sputorum</name>
    <dbReference type="NCBI Taxonomy" id="32024"/>
    <lineage>
        <taxon>Bacteria</taxon>
        <taxon>Pseudomonadati</taxon>
        <taxon>Campylobacterota</taxon>
        <taxon>Epsilonproteobacteria</taxon>
        <taxon>Campylobacterales</taxon>
        <taxon>Campylobacteraceae</taxon>
        <taxon>Campylobacter</taxon>
    </lineage>
</organism>
<keyword evidence="3 6" id="KW-0067">ATP-binding</keyword>
<reference evidence="6 7" key="1">
    <citation type="submission" date="2018-06" db="EMBL/GenBank/DDBJ databases">
        <authorList>
            <consortium name="Pathogen Informatics"/>
            <person name="Doyle S."/>
        </authorList>
    </citation>
    <scope>NUCLEOTIDE SEQUENCE [LARGE SCALE GENOMIC DNA]</scope>
    <source>
        <strain evidence="6 7">NCTC12475</strain>
    </source>
</reference>
<dbReference type="PROSITE" id="PS00211">
    <property type="entry name" value="ABC_TRANSPORTER_1"/>
    <property type="match status" value="1"/>
</dbReference>
<dbReference type="RefSeq" id="WP_089181845.1">
    <property type="nucleotide sequence ID" value="NZ_CP043427.1"/>
</dbReference>
<dbReference type="PANTHER" id="PTHR42794:SF1">
    <property type="entry name" value="HEMIN IMPORT ATP-BINDING PROTEIN HMUV"/>
    <property type="match status" value="1"/>
</dbReference>
<proteinExistence type="predicted"/>
<dbReference type="InterPro" id="IPR017871">
    <property type="entry name" value="ABC_transporter-like_CS"/>
</dbReference>
<dbReference type="CDD" id="cd03214">
    <property type="entry name" value="ABC_Iron-Siderophores_B12_Hemin"/>
    <property type="match status" value="1"/>
</dbReference>
<keyword evidence="7" id="KW-1185">Reference proteome</keyword>
<dbReference type="FunFam" id="3.40.50.300:FF:000134">
    <property type="entry name" value="Iron-enterobactin ABC transporter ATP-binding protein"/>
    <property type="match status" value="1"/>
</dbReference>
<dbReference type="InterPro" id="IPR003439">
    <property type="entry name" value="ABC_transporter-like_ATP-bd"/>
</dbReference>
<dbReference type="STRING" id="32024.GCA_000788295_01681"/>
<keyword evidence="2" id="KW-0547">Nucleotide-binding</keyword>
<dbReference type="Proteomes" id="UP000254920">
    <property type="component" value="Unassembled WGS sequence"/>
</dbReference>
<dbReference type="SUPFAM" id="SSF52540">
    <property type="entry name" value="P-loop containing nucleoside triphosphate hydrolases"/>
    <property type="match status" value="1"/>
</dbReference>
<dbReference type="PANTHER" id="PTHR42794">
    <property type="entry name" value="HEMIN IMPORT ATP-BINDING PROTEIN HMUV"/>
    <property type="match status" value="1"/>
</dbReference>
<evidence type="ECO:0000256" key="3">
    <source>
        <dbReference type="ARBA" id="ARBA00022840"/>
    </source>
</evidence>
<evidence type="ECO:0000256" key="4">
    <source>
        <dbReference type="ARBA" id="ARBA00022967"/>
    </source>
</evidence>